<dbReference type="InterPro" id="IPR003594">
    <property type="entry name" value="HATPase_dom"/>
</dbReference>
<evidence type="ECO:0000256" key="6">
    <source>
        <dbReference type="ARBA" id="ARBA00022692"/>
    </source>
</evidence>
<dbReference type="PRINTS" id="PR00344">
    <property type="entry name" value="BCTRLSENSOR"/>
</dbReference>
<dbReference type="Proteomes" id="UP000253345">
    <property type="component" value="Unassembled WGS sequence"/>
</dbReference>
<dbReference type="Gene3D" id="3.30.450.40">
    <property type="match status" value="1"/>
</dbReference>
<keyword evidence="12 14" id="KW-0472">Membrane</keyword>
<evidence type="ECO:0000256" key="2">
    <source>
        <dbReference type="ARBA" id="ARBA00004141"/>
    </source>
</evidence>
<evidence type="ECO:0000256" key="13">
    <source>
        <dbReference type="SAM" id="MobiDB-lite"/>
    </source>
</evidence>
<dbReference type="Gene3D" id="1.10.287.130">
    <property type="match status" value="1"/>
</dbReference>
<keyword evidence="4" id="KW-0597">Phosphoprotein</keyword>
<dbReference type="InterPro" id="IPR004358">
    <property type="entry name" value="Sig_transdc_His_kin-like_C"/>
</dbReference>
<dbReference type="PROSITE" id="PS50109">
    <property type="entry name" value="HIS_KIN"/>
    <property type="match status" value="1"/>
</dbReference>
<proteinExistence type="predicted"/>
<evidence type="ECO:0000259" key="15">
    <source>
        <dbReference type="PROSITE" id="PS50109"/>
    </source>
</evidence>
<evidence type="ECO:0000256" key="9">
    <source>
        <dbReference type="ARBA" id="ARBA00022840"/>
    </source>
</evidence>
<dbReference type="SMART" id="SM00388">
    <property type="entry name" value="HisKA"/>
    <property type="match status" value="1"/>
</dbReference>
<sequence length="542" mass="57678">MDYRMTCKEVIKTMDKSHRVTPDRRMKSQSPPRLPSDERRWMTAPRLSGILGAAVLLITVTLLARNLHELLPENVSILLFLMIVLVCAAAFGFWVGIASALGAIAAFNLLFLEPHFTLHVAKPQDLITLALFLLAAGLTGFLAGRLREQVDAANGRAAALEVISQLSAELAGADNAEDAIRVALRHLHGLAQGPVLALMPQDGNLRPLAALPAGYVPEASDLDAADIAFRRGRAELASAKGWSGSRLSFYPLAGETGRGPGPGPARGPVLGHARLSPDRSDREWREQAIEVVLGQAEQALQRLALTERAEAERRRAASEETRAALLASLSHDLRTPLSTILGAVTTLRELGATLPADSQTDLLEAIEEESQRLARYVEKLLQVTRLQAGIAVQMTWVDAGDAAQSAVQRARRAWPKARILAEVEPLPMIRAEAGLLEQALFNLVENAVKYTSGPIRVTGAVEGAEVVLKVIDSGKGLPPSLAEWIASDETTGAPQGVPQGMGLGLPICKGIARALGGRLTAGRSASGGAVLAIRLPVPPASE</sequence>
<feature type="transmembrane region" description="Helical" evidence="14">
    <location>
        <begin position="77"/>
        <end position="106"/>
    </location>
</feature>
<keyword evidence="11" id="KW-0902">Two-component regulatory system</keyword>
<evidence type="ECO:0000256" key="11">
    <source>
        <dbReference type="ARBA" id="ARBA00023012"/>
    </source>
</evidence>
<evidence type="ECO:0000313" key="16">
    <source>
        <dbReference type="EMBL" id="RCW88234.1"/>
    </source>
</evidence>
<dbReference type="InterPro" id="IPR029016">
    <property type="entry name" value="GAF-like_dom_sf"/>
</dbReference>
<organism evidence="16 17">
    <name type="scientific">Paracoccus lutimaris</name>
    <dbReference type="NCBI Taxonomy" id="1490030"/>
    <lineage>
        <taxon>Bacteria</taxon>
        <taxon>Pseudomonadati</taxon>
        <taxon>Pseudomonadota</taxon>
        <taxon>Alphaproteobacteria</taxon>
        <taxon>Rhodobacterales</taxon>
        <taxon>Paracoccaceae</taxon>
        <taxon>Paracoccus</taxon>
    </lineage>
</organism>
<dbReference type="InterPro" id="IPR003661">
    <property type="entry name" value="HisK_dim/P_dom"/>
</dbReference>
<evidence type="ECO:0000256" key="3">
    <source>
        <dbReference type="ARBA" id="ARBA00012438"/>
    </source>
</evidence>
<keyword evidence="17" id="KW-1185">Reference proteome</keyword>
<feature type="domain" description="Histidine kinase" evidence="15">
    <location>
        <begin position="328"/>
        <end position="539"/>
    </location>
</feature>
<dbReference type="Pfam" id="PF13493">
    <property type="entry name" value="DUF4118"/>
    <property type="match status" value="1"/>
</dbReference>
<dbReference type="InterPro" id="IPR036890">
    <property type="entry name" value="HATPase_C_sf"/>
</dbReference>
<evidence type="ECO:0000256" key="4">
    <source>
        <dbReference type="ARBA" id="ARBA00022553"/>
    </source>
</evidence>
<dbReference type="InterPro" id="IPR036097">
    <property type="entry name" value="HisK_dim/P_sf"/>
</dbReference>
<dbReference type="AlphaFoldDB" id="A0A368ZCM1"/>
<evidence type="ECO:0000256" key="10">
    <source>
        <dbReference type="ARBA" id="ARBA00022989"/>
    </source>
</evidence>
<feature type="transmembrane region" description="Helical" evidence="14">
    <location>
        <begin position="126"/>
        <end position="146"/>
    </location>
</feature>
<dbReference type="SMART" id="SM00387">
    <property type="entry name" value="HATPase_c"/>
    <property type="match status" value="1"/>
</dbReference>
<keyword evidence="7" id="KW-0547">Nucleotide-binding</keyword>
<evidence type="ECO:0000313" key="17">
    <source>
        <dbReference type="Proteomes" id="UP000253345"/>
    </source>
</evidence>
<comment type="subcellular location">
    <subcellularLocation>
        <location evidence="2">Membrane</location>
        <topology evidence="2">Multi-pass membrane protein</topology>
    </subcellularLocation>
</comment>
<feature type="transmembrane region" description="Helical" evidence="14">
    <location>
        <begin position="47"/>
        <end position="65"/>
    </location>
</feature>
<dbReference type="EC" id="2.7.13.3" evidence="3"/>
<evidence type="ECO:0000256" key="1">
    <source>
        <dbReference type="ARBA" id="ARBA00000085"/>
    </source>
</evidence>
<dbReference type="CDD" id="cd00082">
    <property type="entry name" value="HisKA"/>
    <property type="match status" value="1"/>
</dbReference>
<dbReference type="InterPro" id="IPR052023">
    <property type="entry name" value="Histidine_kinase_KdpD"/>
</dbReference>
<accession>A0A368ZCM1</accession>
<dbReference type="Gene3D" id="3.30.565.10">
    <property type="entry name" value="Histidine kinase-like ATPase, C-terminal domain"/>
    <property type="match status" value="1"/>
</dbReference>
<dbReference type="SUPFAM" id="SSF47384">
    <property type="entry name" value="Homodimeric domain of signal transducing histidine kinase"/>
    <property type="match status" value="1"/>
</dbReference>
<evidence type="ECO:0000256" key="5">
    <source>
        <dbReference type="ARBA" id="ARBA00022679"/>
    </source>
</evidence>
<dbReference type="EMBL" id="QPJL01000002">
    <property type="protein sequence ID" value="RCW88234.1"/>
    <property type="molecule type" value="Genomic_DNA"/>
</dbReference>
<name>A0A368ZCM1_9RHOB</name>
<evidence type="ECO:0000256" key="8">
    <source>
        <dbReference type="ARBA" id="ARBA00022777"/>
    </source>
</evidence>
<dbReference type="GO" id="GO:0000155">
    <property type="term" value="F:phosphorelay sensor kinase activity"/>
    <property type="evidence" value="ECO:0007669"/>
    <property type="project" value="InterPro"/>
</dbReference>
<evidence type="ECO:0000256" key="14">
    <source>
        <dbReference type="SAM" id="Phobius"/>
    </source>
</evidence>
<dbReference type="SUPFAM" id="SSF55874">
    <property type="entry name" value="ATPase domain of HSP90 chaperone/DNA topoisomerase II/histidine kinase"/>
    <property type="match status" value="1"/>
</dbReference>
<comment type="catalytic activity">
    <reaction evidence="1">
        <text>ATP + protein L-histidine = ADP + protein N-phospho-L-histidine.</text>
        <dbReference type="EC" id="2.7.13.3"/>
    </reaction>
</comment>
<dbReference type="InterPro" id="IPR005467">
    <property type="entry name" value="His_kinase_dom"/>
</dbReference>
<keyword evidence="9" id="KW-0067">ATP-binding</keyword>
<comment type="caution">
    <text evidence="16">The sequence shown here is derived from an EMBL/GenBank/DDBJ whole genome shotgun (WGS) entry which is preliminary data.</text>
</comment>
<dbReference type="GO" id="GO:0005524">
    <property type="term" value="F:ATP binding"/>
    <property type="evidence" value="ECO:0007669"/>
    <property type="project" value="UniProtKB-KW"/>
</dbReference>
<evidence type="ECO:0000256" key="7">
    <source>
        <dbReference type="ARBA" id="ARBA00022741"/>
    </source>
</evidence>
<feature type="region of interest" description="Disordered" evidence="13">
    <location>
        <begin position="17"/>
        <end position="37"/>
    </location>
</feature>
<dbReference type="GO" id="GO:0005886">
    <property type="term" value="C:plasma membrane"/>
    <property type="evidence" value="ECO:0007669"/>
    <property type="project" value="TreeGrafter"/>
</dbReference>
<keyword evidence="10 14" id="KW-1133">Transmembrane helix</keyword>
<evidence type="ECO:0000256" key="12">
    <source>
        <dbReference type="ARBA" id="ARBA00023136"/>
    </source>
</evidence>
<dbReference type="PANTHER" id="PTHR45569:SF1">
    <property type="entry name" value="SENSOR PROTEIN KDPD"/>
    <property type="match status" value="1"/>
</dbReference>
<gene>
    <name evidence="16" type="ORF">DFP89_102164</name>
</gene>
<dbReference type="Gene3D" id="1.20.120.620">
    <property type="entry name" value="Backbone structure of the membrane domain of e. Coli histidine kinase receptor kdpd"/>
    <property type="match status" value="1"/>
</dbReference>
<dbReference type="Pfam" id="PF00512">
    <property type="entry name" value="HisKA"/>
    <property type="match status" value="1"/>
</dbReference>
<keyword evidence="5" id="KW-0808">Transferase</keyword>
<protein>
    <recommendedName>
        <fullName evidence="3">histidine kinase</fullName>
        <ecNumber evidence="3">2.7.13.3</ecNumber>
    </recommendedName>
</protein>
<dbReference type="InterPro" id="IPR038318">
    <property type="entry name" value="KdpD_sf"/>
</dbReference>
<dbReference type="PANTHER" id="PTHR45569">
    <property type="entry name" value="SENSOR PROTEIN KDPD"/>
    <property type="match status" value="1"/>
</dbReference>
<feature type="compositionally biased region" description="Basic and acidic residues" evidence="13">
    <location>
        <begin position="17"/>
        <end position="26"/>
    </location>
</feature>
<dbReference type="Pfam" id="PF02518">
    <property type="entry name" value="HATPase_c"/>
    <property type="match status" value="1"/>
</dbReference>
<reference evidence="16 17" key="1">
    <citation type="submission" date="2018-07" db="EMBL/GenBank/DDBJ databases">
        <title>Genomic Encyclopedia of Type Strains, Phase III (KMG-III): the genomes of soil and plant-associated and newly described type strains.</title>
        <authorList>
            <person name="Whitman W."/>
        </authorList>
    </citation>
    <scope>NUCLEOTIDE SEQUENCE [LARGE SCALE GENOMIC DNA]</scope>
    <source>
        <strain evidence="16 17">CECT 8525</strain>
    </source>
</reference>
<keyword evidence="8 16" id="KW-0418">Kinase</keyword>
<keyword evidence="6 14" id="KW-0812">Transmembrane</keyword>
<dbReference type="InterPro" id="IPR025201">
    <property type="entry name" value="KdpD_TM"/>
</dbReference>